<feature type="transmembrane region" description="Helical" evidence="10">
    <location>
        <begin position="6"/>
        <end position="21"/>
    </location>
</feature>
<keyword evidence="10" id="KW-0915">Sodium</keyword>
<evidence type="ECO:0000256" key="8">
    <source>
        <dbReference type="ARBA" id="ARBA00035585"/>
    </source>
</evidence>
<evidence type="ECO:0000313" key="12">
    <source>
        <dbReference type="Proteomes" id="UP001596549"/>
    </source>
</evidence>
<keyword evidence="10" id="KW-0479">Metal-binding</keyword>
<evidence type="ECO:0000256" key="1">
    <source>
        <dbReference type="ARBA" id="ARBA00004651"/>
    </source>
</evidence>
<organism evidence="11 12">
    <name type="scientific">Fictibacillus iocasae</name>
    <dbReference type="NCBI Taxonomy" id="2715437"/>
    <lineage>
        <taxon>Bacteria</taxon>
        <taxon>Bacillati</taxon>
        <taxon>Bacillota</taxon>
        <taxon>Bacilli</taxon>
        <taxon>Bacillales</taxon>
        <taxon>Fictibacillaceae</taxon>
        <taxon>Fictibacillus</taxon>
    </lineage>
</organism>
<comment type="similarity">
    <text evidence="7 10">Belongs to the fluoride channel Fluc/FEX (TC 1.A.43) family.</text>
</comment>
<feature type="binding site" evidence="10">
    <location>
        <position position="68"/>
    </location>
    <ligand>
        <name>Na(+)</name>
        <dbReference type="ChEBI" id="CHEBI:29101"/>
        <note>structural</note>
    </ligand>
</feature>
<evidence type="ECO:0000256" key="6">
    <source>
        <dbReference type="ARBA" id="ARBA00023303"/>
    </source>
</evidence>
<proteinExistence type="inferred from homology"/>
<dbReference type="EMBL" id="JBHTCP010000050">
    <property type="protein sequence ID" value="MFC7373089.1"/>
    <property type="molecule type" value="Genomic_DNA"/>
</dbReference>
<protein>
    <recommendedName>
        <fullName evidence="10">Fluoride-specific ion channel FluC</fullName>
    </recommendedName>
</protein>
<dbReference type="PANTHER" id="PTHR28259:SF1">
    <property type="entry name" value="FLUORIDE EXPORT PROTEIN 1-RELATED"/>
    <property type="match status" value="1"/>
</dbReference>
<feature type="transmembrane region" description="Helical" evidence="10">
    <location>
        <begin position="33"/>
        <end position="52"/>
    </location>
</feature>
<feature type="binding site" evidence="10">
    <location>
        <position position="65"/>
    </location>
    <ligand>
        <name>Na(+)</name>
        <dbReference type="ChEBI" id="CHEBI:29101"/>
        <note>structural</note>
    </ligand>
</feature>
<gene>
    <name evidence="10" type="primary">fluC</name>
    <name evidence="10" type="synonym">crcB</name>
    <name evidence="11" type="ORF">ACFQPF_15725</name>
</gene>
<sequence>MSSFAAALGGAIGALIRYYAANKWNRSFPYGTLAVNILGSFCLGTLAAAEVPALKESFWGAGVLGGLTTFSTFQLEAVFLLRQSKATGWFYVMFTLLAGIGACAAGYVISS</sequence>
<comment type="function">
    <text evidence="9 10">Fluoride-specific ion channel. Important for reducing fluoride concentration in the cell, thus reducing its toxicity.</text>
</comment>
<evidence type="ECO:0000256" key="10">
    <source>
        <dbReference type="HAMAP-Rule" id="MF_00454"/>
    </source>
</evidence>
<accession>A0ABW2NYQ6</accession>
<keyword evidence="10" id="KW-0406">Ion transport</keyword>
<comment type="catalytic activity">
    <reaction evidence="8">
        <text>fluoride(in) = fluoride(out)</text>
        <dbReference type="Rhea" id="RHEA:76159"/>
        <dbReference type="ChEBI" id="CHEBI:17051"/>
    </reaction>
    <physiologicalReaction direction="left-to-right" evidence="8">
        <dbReference type="Rhea" id="RHEA:76160"/>
    </physiologicalReaction>
</comment>
<dbReference type="Pfam" id="PF02537">
    <property type="entry name" value="CRCB"/>
    <property type="match status" value="1"/>
</dbReference>
<evidence type="ECO:0000256" key="4">
    <source>
        <dbReference type="ARBA" id="ARBA00022989"/>
    </source>
</evidence>
<dbReference type="PANTHER" id="PTHR28259">
    <property type="entry name" value="FLUORIDE EXPORT PROTEIN 1-RELATED"/>
    <property type="match status" value="1"/>
</dbReference>
<keyword evidence="5 10" id="KW-0472">Membrane</keyword>
<evidence type="ECO:0000256" key="7">
    <source>
        <dbReference type="ARBA" id="ARBA00035120"/>
    </source>
</evidence>
<dbReference type="HAMAP" id="MF_00454">
    <property type="entry name" value="FluC"/>
    <property type="match status" value="1"/>
</dbReference>
<feature type="transmembrane region" description="Helical" evidence="10">
    <location>
        <begin position="88"/>
        <end position="109"/>
    </location>
</feature>
<keyword evidence="6 10" id="KW-0407">Ion channel</keyword>
<evidence type="ECO:0000256" key="2">
    <source>
        <dbReference type="ARBA" id="ARBA00022475"/>
    </source>
</evidence>
<evidence type="ECO:0000256" key="5">
    <source>
        <dbReference type="ARBA" id="ARBA00023136"/>
    </source>
</evidence>
<keyword evidence="12" id="KW-1185">Reference proteome</keyword>
<reference evidence="12" key="1">
    <citation type="journal article" date="2019" name="Int. J. Syst. Evol. Microbiol.">
        <title>The Global Catalogue of Microorganisms (GCM) 10K type strain sequencing project: providing services to taxonomists for standard genome sequencing and annotation.</title>
        <authorList>
            <consortium name="The Broad Institute Genomics Platform"/>
            <consortium name="The Broad Institute Genome Sequencing Center for Infectious Disease"/>
            <person name="Wu L."/>
            <person name="Ma J."/>
        </authorList>
    </citation>
    <scope>NUCLEOTIDE SEQUENCE [LARGE SCALE GENOMIC DNA]</scope>
    <source>
        <strain evidence="12">NBRC 106396</strain>
    </source>
</reference>
<dbReference type="InterPro" id="IPR003691">
    <property type="entry name" value="FluC"/>
</dbReference>
<evidence type="ECO:0000256" key="9">
    <source>
        <dbReference type="ARBA" id="ARBA00049940"/>
    </source>
</evidence>
<name>A0ABW2NYQ6_9BACL</name>
<keyword evidence="2 10" id="KW-1003">Cell membrane</keyword>
<dbReference type="RefSeq" id="WP_379750925.1">
    <property type="nucleotide sequence ID" value="NZ_JBHTCP010000050.1"/>
</dbReference>
<keyword evidence="4 10" id="KW-1133">Transmembrane helix</keyword>
<keyword evidence="3 10" id="KW-0812">Transmembrane</keyword>
<keyword evidence="10" id="KW-0813">Transport</keyword>
<comment type="activity regulation">
    <text evidence="10">Na(+) is not transported, but it plays an essential structural role and its presence is essential for fluoride channel function.</text>
</comment>
<dbReference type="Proteomes" id="UP001596549">
    <property type="component" value="Unassembled WGS sequence"/>
</dbReference>
<comment type="caution">
    <text evidence="11">The sequence shown here is derived from an EMBL/GenBank/DDBJ whole genome shotgun (WGS) entry which is preliminary data.</text>
</comment>
<evidence type="ECO:0000256" key="3">
    <source>
        <dbReference type="ARBA" id="ARBA00022692"/>
    </source>
</evidence>
<evidence type="ECO:0000313" key="11">
    <source>
        <dbReference type="EMBL" id="MFC7373089.1"/>
    </source>
</evidence>
<comment type="subcellular location">
    <subcellularLocation>
        <location evidence="1 10">Cell membrane</location>
        <topology evidence="1 10">Multi-pass membrane protein</topology>
    </subcellularLocation>
</comment>
<feature type="transmembrane region" description="Helical" evidence="10">
    <location>
        <begin position="58"/>
        <end position="81"/>
    </location>
</feature>